<organism evidence="1">
    <name type="scientific">marine sediment metagenome</name>
    <dbReference type="NCBI Taxonomy" id="412755"/>
    <lineage>
        <taxon>unclassified sequences</taxon>
        <taxon>metagenomes</taxon>
        <taxon>ecological metagenomes</taxon>
    </lineage>
</organism>
<proteinExistence type="predicted"/>
<dbReference type="EMBL" id="LAZR01056355">
    <property type="protein sequence ID" value="KKK74365.1"/>
    <property type="molecule type" value="Genomic_DNA"/>
</dbReference>
<reference evidence="1" key="1">
    <citation type="journal article" date="2015" name="Nature">
        <title>Complex archaea that bridge the gap between prokaryotes and eukaryotes.</title>
        <authorList>
            <person name="Spang A."/>
            <person name="Saw J.H."/>
            <person name="Jorgensen S.L."/>
            <person name="Zaremba-Niedzwiedzka K."/>
            <person name="Martijn J."/>
            <person name="Lind A.E."/>
            <person name="van Eijk R."/>
            <person name="Schleper C."/>
            <person name="Guy L."/>
            <person name="Ettema T.J."/>
        </authorList>
    </citation>
    <scope>NUCLEOTIDE SEQUENCE</scope>
</reference>
<comment type="caution">
    <text evidence="1">The sequence shown here is derived from an EMBL/GenBank/DDBJ whole genome shotgun (WGS) entry which is preliminary data.</text>
</comment>
<gene>
    <name evidence="1" type="ORF">LCGC14_2884480</name>
</gene>
<dbReference type="AlphaFoldDB" id="A0A0F8YKZ6"/>
<accession>A0A0F8YKZ6</accession>
<feature type="non-terminal residue" evidence="1">
    <location>
        <position position="1"/>
    </location>
</feature>
<sequence>VTGGQADVASAASKILLDAAAGETWKILDIVLSADGTDFSGGGGDRLLSITDGTSIWSVIPAATLQSLAVARWGDAGMPDPATASHLFAESASGTDIVAEYSGGSADYTAGSLTLRITAYRTA</sequence>
<evidence type="ECO:0000313" key="1">
    <source>
        <dbReference type="EMBL" id="KKK74365.1"/>
    </source>
</evidence>
<name>A0A0F8YKZ6_9ZZZZ</name>
<protein>
    <submittedName>
        <fullName evidence="1">Uncharacterized protein</fullName>
    </submittedName>
</protein>